<evidence type="ECO:0000313" key="3">
    <source>
        <dbReference type="Proteomes" id="UP000005237"/>
    </source>
</evidence>
<feature type="transmembrane region" description="Helical" evidence="1">
    <location>
        <begin position="35"/>
        <end position="53"/>
    </location>
</feature>
<keyword evidence="1" id="KW-0472">Membrane</keyword>
<evidence type="ECO:0000256" key="1">
    <source>
        <dbReference type="SAM" id="Phobius"/>
    </source>
</evidence>
<sequence length="80" mass="9379">MEKKKKKKKKDVFLSLCVCWVRIVCLYVLHLIDDLFFFFFFLLLLFPLFAASLRDSPPIAHQFSFSCQSGRLLFVGTDLV</sequence>
<dbReference type="EnsemblMetazoa" id="CJA31465.1">
    <property type="protein sequence ID" value="CJA31465.1"/>
    <property type="gene ID" value="WBGene00207312"/>
</dbReference>
<feature type="transmembrane region" description="Helical" evidence="1">
    <location>
        <begin position="12"/>
        <end position="29"/>
    </location>
</feature>
<proteinExistence type="predicted"/>
<reference evidence="3" key="1">
    <citation type="submission" date="2010-08" db="EMBL/GenBank/DDBJ databases">
        <authorList>
            <consortium name="Caenorhabditis japonica Sequencing Consortium"/>
            <person name="Wilson R.K."/>
        </authorList>
    </citation>
    <scope>NUCLEOTIDE SEQUENCE [LARGE SCALE GENOMIC DNA]</scope>
    <source>
        <strain evidence="3">DF5081</strain>
    </source>
</reference>
<accession>A0A8R1EA41</accession>
<protein>
    <submittedName>
        <fullName evidence="2">Uncharacterized protein</fullName>
    </submittedName>
</protein>
<keyword evidence="1" id="KW-1133">Transmembrane helix</keyword>
<dbReference type="Proteomes" id="UP000005237">
    <property type="component" value="Unassembled WGS sequence"/>
</dbReference>
<dbReference type="AlphaFoldDB" id="A0A8R1EA41"/>
<keyword evidence="1" id="KW-0812">Transmembrane</keyword>
<keyword evidence="3" id="KW-1185">Reference proteome</keyword>
<name>A0A8R1EA41_CAEJA</name>
<reference evidence="2" key="2">
    <citation type="submission" date="2022-06" db="UniProtKB">
        <authorList>
            <consortium name="EnsemblMetazoa"/>
        </authorList>
    </citation>
    <scope>IDENTIFICATION</scope>
    <source>
        <strain evidence="2">DF5081</strain>
    </source>
</reference>
<organism evidence="2 3">
    <name type="scientific">Caenorhabditis japonica</name>
    <dbReference type="NCBI Taxonomy" id="281687"/>
    <lineage>
        <taxon>Eukaryota</taxon>
        <taxon>Metazoa</taxon>
        <taxon>Ecdysozoa</taxon>
        <taxon>Nematoda</taxon>
        <taxon>Chromadorea</taxon>
        <taxon>Rhabditida</taxon>
        <taxon>Rhabditina</taxon>
        <taxon>Rhabditomorpha</taxon>
        <taxon>Rhabditoidea</taxon>
        <taxon>Rhabditidae</taxon>
        <taxon>Peloderinae</taxon>
        <taxon>Caenorhabditis</taxon>
    </lineage>
</organism>
<evidence type="ECO:0000313" key="2">
    <source>
        <dbReference type="EnsemblMetazoa" id="CJA31465.1"/>
    </source>
</evidence>